<organism evidence="1 2">
    <name type="scientific">Stenotrophomonas terrae</name>
    <dbReference type="NCBI Taxonomy" id="405446"/>
    <lineage>
        <taxon>Bacteria</taxon>
        <taxon>Pseudomonadati</taxon>
        <taxon>Pseudomonadota</taxon>
        <taxon>Gammaproteobacteria</taxon>
        <taxon>Lysobacterales</taxon>
        <taxon>Lysobacteraceae</taxon>
        <taxon>Stenotrophomonas</taxon>
    </lineage>
</organism>
<dbReference type="AlphaFoldDB" id="A0A0R0CVG8"/>
<dbReference type="OrthoDB" id="9781345at2"/>
<evidence type="ECO:0008006" key="3">
    <source>
        <dbReference type="Google" id="ProtNLM"/>
    </source>
</evidence>
<accession>A0A0R0CVG8</accession>
<evidence type="ECO:0000313" key="2">
    <source>
        <dbReference type="Proteomes" id="UP000051863"/>
    </source>
</evidence>
<reference evidence="1 2" key="1">
    <citation type="submission" date="2015-05" db="EMBL/GenBank/DDBJ databases">
        <title>Genome sequencing and analysis of members of genus Stenotrophomonas.</title>
        <authorList>
            <person name="Patil P.P."/>
            <person name="Midha S."/>
            <person name="Patil P.B."/>
        </authorList>
    </citation>
    <scope>NUCLEOTIDE SEQUENCE [LARGE SCALE GENOMIC DNA]</scope>
    <source>
        <strain evidence="1 2">DSM 18941</strain>
    </source>
</reference>
<sequence>MTIGEYTQVYRGKKVVDFKMGGSAVAGDVAYRLMQEYDSDESQEELLANFFERVDPKSVEVLIIGAWDEASGEGPQGLIDGLIARRAELGNLKALFVGDMTYEDCEMSWINQISYNPLLEAFPGLESLRIRGTSELELQPFTHASLQELAIESGGLPNEIVIAIANSTLPALRHLELWLGDDGYGFDGDVAVYQRLLSAIGPERLQYLGLRNAMISDELAVWLAGEPWLGSLQTLDLSLGTIGDVGAQALCESQNLGGLQRIDLSHHFISEEWQKKLQALPCTVVLDDPEEEDDGDRYVAVSE</sequence>
<proteinExistence type="predicted"/>
<dbReference type="NCBIfam" id="NF038076">
    <property type="entry name" value="fam_STM4015"/>
    <property type="match status" value="1"/>
</dbReference>
<comment type="caution">
    <text evidence="1">The sequence shown here is derived from an EMBL/GenBank/DDBJ whole genome shotgun (WGS) entry which is preliminary data.</text>
</comment>
<keyword evidence="2" id="KW-1185">Reference proteome</keyword>
<dbReference type="PATRIC" id="fig|405446.3.peg.695"/>
<dbReference type="InterPro" id="IPR001611">
    <property type="entry name" value="Leu-rich_rpt"/>
</dbReference>
<gene>
    <name evidence="1" type="ORF">ABB27_06800</name>
</gene>
<evidence type="ECO:0000313" key="1">
    <source>
        <dbReference type="EMBL" id="KRG69283.1"/>
    </source>
</evidence>
<protein>
    <recommendedName>
        <fullName evidence="3">Cytoplasmic protein</fullName>
    </recommendedName>
</protein>
<dbReference type="EMBL" id="LDJJ01000019">
    <property type="protein sequence ID" value="KRG69283.1"/>
    <property type="molecule type" value="Genomic_DNA"/>
</dbReference>
<name>A0A0R0CVG8_9GAMM</name>
<dbReference type="Pfam" id="PF13516">
    <property type="entry name" value="LRR_6"/>
    <property type="match status" value="1"/>
</dbReference>
<dbReference type="Proteomes" id="UP000051863">
    <property type="component" value="Unassembled WGS sequence"/>
</dbReference>
<dbReference type="RefSeq" id="WP_057627639.1">
    <property type="nucleotide sequence ID" value="NZ_LDJJ01000019.1"/>
</dbReference>
<dbReference type="InterPro" id="IPR032675">
    <property type="entry name" value="LRR_dom_sf"/>
</dbReference>
<dbReference type="InterPro" id="IPR047722">
    <property type="entry name" value="STM4015-like"/>
</dbReference>
<dbReference type="SUPFAM" id="SSF52047">
    <property type="entry name" value="RNI-like"/>
    <property type="match status" value="1"/>
</dbReference>
<dbReference type="Gene3D" id="3.80.10.10">
    <property type="entry name" value="Ribonuclease Inhibitor"/>
    <property type="match status" value="1"/>
</dbReference>